<protein>
    <submittedName>
        <fullName evidence="1">Uncharacterized protein</fullName>
    </submittedName>
</protein>
<name>A0A1B6CTT1_9HEMI</name>
<proteinExistence type="predicted"/>
<dbReference type="EMBL" id="GEDC01020470">
    <property type="protein sequence ID" value="JAS16828.1"/>
    <property type="molecule type" value="Transcribed_RNA"/>
</dbReference>
<evidence type="ECO:0000313" key="1">
    <source>
        <dbReference type="EMBL" id="JAS16828.1"/>
    </source>
</evidence>
<accession>A0A1B6CTT1</accession>
<organism evidence="1">
    <name type="scientific">Clastoptera arizonana</name>
    <name type="common">Arizona spittle bug</name>
    <dbReference type="NCBI Taxonomy" id="38151"/>
    <lineage>
        <taxon>Eukaryota</taxon>
        <taxon>Metazoa</taxon>
        <taxon>Ecdysozoa</taxon>
        <taxon>Arthropoda</taxon>
        <taxon>Hexapoda</taxon>
        <taxon>Insecta</taxon>
        <taxon>Pterygota</taxon>
        <taxon>Neoptera</taxon>
        <taxon>Paraneoptera</taxon>
        <taxon>Hemiptera</taxon>
        <taxon>Auchenorrhyncha</taxon>
        <taxon>Cercopoidea</taxon>
        <taxon>Clastopteridae</taxon>
        <taxon>Clastoptera</taxon>
    </lineage>
</organism>
<dbReference type="AlphaFoldDB" id="A0A1B6CTT1"/>
<reference evidence="1" key="1">
    <citation type="submission" date="2015-12" db="EMBL/GenBank/DDBJ databases">
        <title>De novo transcriptome assembly of four potential Pierce s Disease insect vectors from Arizona vineyards.</title>
        <authorList>
            <person name="Tassone E.E."/>
        </authorList>
    </citation>
    <scope>NUCLEOTIDE SEQUENCE</scope>
</reference>
<sequence length="152" mass="17584">MRVDECIVLMLYKGLHCCKPLSLSSFVTMKSLELYLCLFISSNMVAFTLTYSQVHSDGFNLFKDALRRKTADEMLVDSDLMFHSDLQIPAMPSVVGRFSNPLNVKRAINRFKNLKIIRDPLEFPELLIEEEIIDPNREDLKEARLPFPRTVK</sequence>
<gene>
    <name evidence="1" type="ORF">g.31753</name>
</gene>